<keyword evidence="2" id="KW-1185">Reference proteome</keyword>
<accession>A0AAV4DK79</accession>
<dbReference type="AlphaFoldDB" id="A0AAV4DK79"/>
<reference evidence="1 2" key="1">
    <citation type="journal article" date="2021" name="Elife">
        <title>Chloroplast acquisition without the gene transfer in kleptoplastic sea slugs, Plakobranchus ocellatus.</title>
        <authorList>
            <person name="Maeda T."/>
            <person name="Takahashi S."/>
            <person name="Yoshida T."/>
            <person name="Shimamura S."/>
            <person name="Takaki Y."/>
            <person name="Nagai Y."/>
            <person name="Toyoda A."/>
            <person name="Suzuki Y."/>
            <person name="Arimoto A."/>
            <person name="Ishii H."/>
            <person name="Satoh N."/>
            <person name="Nishiyama T."/>
            <person name="Hasebe M."/>
            <person name="Maruyama T."/>
            <person name="Minagawa J."/>
            <person name="Obokata J."/>
            <person name="Shigenobu S."/>
        </authorList>
    </citation>
    <scope>NUCLEOTIDE SEQUENCE [LARGE SCALE GENOMIC DNA]</scope>
</reference>
<organism evidence="1 2">
    <name type="scientific">Plakobranchus ocellatus</name>
    <dbReference type="NCBI Taxonomy" id="259542"/>
    <lineage>
        <taxon>Eukaryota</taxon>
        <taxon>Metazoa</taxon>
        <taxon>Spiralia</taxon>
        <taxon>Lophotrochozoa</taxon>
        <taxon>Mollusca</taxon>
        <taxon>Gastropoda</taxon>
        <taxon>Heterobranchia</taxon>
        <taxon>Euthyneura</taxon>
        <taxon>Panpulmonata</taxon>
        <taxon>Sacoglossa</taxon>
        <taxon>Placobranchoidea</taxon>
        <taxon>Plakobranchidae</taxon>
        <taxon>Plakobranchus</taxon>
    </lineage>
</organism>
<evidence type="ECO:0000313" key="1">
    <source>
        <dbReference type="EMBL" id="GFO44281.1"/>
    </source>
</evidence>
<protein>
    <submittedName>
        <fullName evidence="1">Uncharacterized protein</fullName>
    </submittedName>
</protein>
<dbReference type="EMBL" id="BLXT01007949">
    <property type="protein sequence ID" value="GFO44281.1"/>
    <property type="molecule type" value="Genomic_DNA"/>
</dbReference>
<comment type="caution">
    <text evidence="1">The sequence shown here is derived from an EMBL/GenBank/DDBJ whole genome shotgun (WGS) entry which is preliminary data.</text>
</comment>
<dbReference type="Proteomes" id="UP000735302">
    <property type="component" value="Unassembled WGS sequence"/>
</dbReference>
<name>A0AAV4DK79_9GAST</name>
<sequence length="104" mass="11316">MNILRIPVKCGCLGPVGPQCCRQQSYVPSHWGPPWRSIGSPSLEQIKQRLASKTVDTGHKLSALLSPHTVTYLGHGATQLPPPASFLLPLSHLHYVPGSYHSLD</sequence>
<evidence type="ECO:0000313" key="2">
    <source>
        <dbReference type="Proteomes" id="UP000735302"/>
    </source>
</evidence>
<proteinExistence type="predicted"/>
<gene>
    <name evidence="1" type="ORF">PoB_007078600</name>
</gene>